<evidence type="ECO:0000313" key="3">
    <source>
        <dbReference type="Proteomes" id="UP000076727"/>
    </source>
</evidence>
<name>A0A165M2Q1_9APHY</name>
<proteinExistence type="predicted"/>
<dbReference type="AlphaFoldDB" id="A0A165M2Q1"/>
<dbReference type="EMBL" id="KV429111">
    <property type="protein sequence ID" value="KZT65166.1"/>
    <property type="molecule type" value="Genomic_DNA"/>
</dbReference>
<protein>
    <submittedName>
        <fullName evidence="2">Uncharacterized protein</fullName>
    </submittedName>
</protein>
<sequence>MISPIGHSDQLGQTEHVSMPTFSMPSAPGPSVYGETALSMLSDPSGPQLLAVSPSSGEEYHSTMPSSTNSTNSMYFTYPPPEPSPPATDLPGAQFSSPTDVLEPGLLHLRVTQMIAQRIASFADGGQCDSRSPYDRPTVTVLPQYLQAPLQSQDDSRGCCSCCFIA</sequence>
<evidence type="ECO:0000256" key="1">
    <source>
        <dbReference type="SAM" id="MobiDB-lite"/>
    </source>
</evidence>
<feature type="region of interest" description="Disordered" evidence="1">
    <location>
        <begin position="18"/>
        <end position="98"/>
    </location>
</feature>
<organism evidence="2 3">
    <name type="scientific">Daedalea quercina L-15889</name>
    <dbReference type="NCBI Taxonomy" id="1314783"/>
    <lineage>
        <taxon>Eukaryota</taxon>
        <taxon>Fungi</taxon>
        <taxon>Dikarya</taxon>
        <taxon>Basidiomycota</taxon>
        <taxon>Agaricomycotina</taxon>
        <taxon>Agaricomycetes</taxon>
        <taxon>Polyporales</taxon>
        <taxon>Fomitopsis</taxon>
    </lineage>
</organism>
<reference evidence="2 3" key="1">
    <citation type="journal article" date="2016" name="Mol. Biol. Evol.">
        <title>Comparative Genomics of Early-Diverging Mushroom-Forming Fungi Provides Insights into the Origins of Lignocellulose Decay Capabilities.</title>
        <authorList>
            <person name="Nagy L.G."/>
            <person name="Riley R."/>
            <person name="Tritt A."/>
            <person name="Adam C."/>
            <person name="Daum C."/>
            <person name="Floudas D."/>
            <person name="Sun H."/>
            <person name="Yadav J.S."/>
            <person name="Pangilinan J."/>
            <person name="Larsson K.H."/>
            <person name="Matsuura K."/>
            <person name="Barry K."/>
            <person name="Labutti K."/>
            <person name="Kuo R."/>
            <person name="Ohm R.A."/>
            <person name="Bhattacharya S.S."/>
            <person name="Shirouzu T."/>
            <person name="Yoshinaga Y."/>
            <person name="Martin F.M."/>
            <person name="Grigoriev I.V."/>
            <person name="Hibbett D.S."/>
        </authorList>
    </citation>
    <scope>NUCLEOTIDE SEQUENCE [LARGE SCALE GENOMIC DNA]</scope>
    <source>
        <strain evidence="2 3">L-15889</strain>
    </source>
</reference>
<gene>
    <name evidence="2" type="ORF">DAEQUDRAFT_559046</name>
</gene>
<evidence type="ECO:0000313" key="2">
    <source>
        <dbReference type="EMBL" id="KZT65166.1"/>
    </source>
</evidence>
<dbReference type="Proteomes" id="UP000076727">
    <property type="component" value="Unassembled WGS sequence"/>
</dbReference>
<keyword evidence="3" id="KW-1185">Reference proteome</keyword>
<feature type="compositionally biased region" description="Pro residues" evidence="1">
    <location>
        <begin position="78"/>
        <end position="88"/>
    </location>
</feature>
<feature type="compositionally biased region" description="Low complexity" evidence="1">
    <location>
        <begin position="62"/>
        <end position="74"/>
    </location>
</feature>
<accession>A0A165M2Q1</accession>